<evidence type="ECO:0000313" key="8">
    <source>
        <dbReference type="EMBL" id="CAL1285181.1"/>
    </source>
</evidence>
<comment type="function">
    <text evidence="7">Component of the MICOS complex, a large protein complex of the mitochondrial inner membrane that plays crucial roles in the maintenance of crista junctions, inner membrane architecture, and formation of contact sites to the outer membrane.</text>
</comment>
<dbReference type="PANTHER" id="PTHR14564">
    <property type="entry name" value="MICOS COMPLEX SUBUNIT MIC26 / MIC27 FAMILY MEMBER"/>
    <property type="match status" value="1"/>
</dbReference>
<comment type="subcellular location">
    <subcellularLocation>
        <location evidence="7">Mitochondrion inner membrane</location>
    </subcellularLocation>
    <subcellularLocation>
        <location evidence="1">Mitochondrion membrane</location>
    </subcellularLocation>
</comment>
<dbReference type="InterPro" id="IPR019166">
    <property type="entry name" value="MIC26/MIC27"/>
</dbReference>
<dbReference type="EMBL" id="CAXIEN010000188">
    <property type="protein sequence ID" value="CAL1285181.1"/>
    <property type="molecule type" value="Genomic_DNA"/>
</dbReference>
<keyword evidence="4" id="KW-1133">Transmembrane helix</keyword>
<keyword evidence="3" id="KW-0812">Transmembrane</keyword>
<evidence type="ECO:0000256" key="6">
    <source>
        <dbReference type="ARBA" id="ARBA00023136"/>
    </source>
</evidence>
<keyword evidence="5 7" id="KW-0496">Mitochondrion</keyword>
<evidence type="ECO:0000256" key="4">
    <source>
        <dbReference type="ARBA" id="ARBA00022989"/>
    </source>
</evidence>
<proteinExistence type="inferred from homology"/>
<sequence length="262" mass="29640">FSYLWSVFESIRLDLISAGACIGSVSAFYSISHNVTAKAMVDCHECNMKRLPKAKELPLYEKNDEFTVEYDEQSKLPLINEISIVRVQLSGIASYLNVFKDQAVHIYETGMAHSKSTYDYIISEENKIPRILAIFSGGLLGIIYARKGGYFKKTLYFTVGSGLVCTAFYPAQSKEYFINGFEFTKHHTFNALEKYAGYDAQKLTKKTNEKIDYVKNTLNVEGLSDTLKEWFDKNKETVSKTLSNVTGAIPKSKENEPEKTSK</sequence>
<keyword evidence="6" id="KW-0472">Membrane</keyword>
<comment type="subunit">
    <text evidence="7">Component of the mitochondrial contact site and cristae organizing system (MICOS) complex.</text>
</comment>
<dbReference type="GO" id="GO:0042407">
    <property type="term" value="P:cristae formation"/>
    <property type="evidence" value="ECO:0007669"/>
    <property type="project" value="InterPro"/>
</dbReference>
<evidence type="ECO:0000256" key="5">
    <source>
        <dbReference type="ARBA" id="ARBA00023128"/>
    </source>
</evidence>
<dbReference type="Pfam" id="PF09769">
    <property type="entry name" value="ApoO"/>
    <property type="match status" value="1"/>
</dbReference>
<dbReference type="GO" id="GO:0061617">
    <property type="term" value="C:MICOS complex"/>
    <property type="evidence" value="ECO:0007669"/>
    <property type="project" value="UniProtKB-UniRule"/>
</dbReference>
<evidence type="ECO:0000256" key="2">
    <source>
        <dbReference type="ARBA" id="ARBA00010904"/>
    </source>
</evidence>
<keyword evidence="9" id="KW-1185">Reference proteome</keyword>
<keyword evidence="7" id="KW-0999">Mitochondrion inner membrane</keyword>
<accession>A0AAV2AMH1</accession>
<protein>
    <recommendedName>
        <fullName evidence="7">MICOS complex subunit</fullName>
    </recommendedName>
</protein>
<feature type="non-terminal residue" evidence="8">
    <location>
        <position position="1"/>
    </location>
</feature>
<comment type="caution">
    <text evidence="8">The sequence shown here is derived from an EMBL/GenBank/DDBJ whole genome shotgun (WGS) entry which is preliminary data.</text>
</comment>
<gene>
    <name evidence="8" type="ORF">LARSCL_LOCUS13560</name>
</gene>
<name>A0AAV2AMH1_9ARAC</name>
<evidence type="ECO:0000313" key="9">
    <source>
        <dbReference type="Proteomes" id="UP001497382"/>
    </source>
</evidence>
<dbReference type="AlphaFoldDB" id="A0AAV2AMH1"/>
<reference evidence="8 9" key="1">
    <citation type="submission" date="2024-04" db="EMBL/GenBank/DDBJ databases">
        <authorList>
            <person name="Rising A."/>
            <person name="Reimegard J."/>
            <person name="Sonavane S."/>
            <person name="Akerstrom W."/>
            <person name="Nylinder S."/>
            <person name="Hedman E."/>
            <person name="Kallberg Y."/>
        </authorList>
    </citation>
    <scope>NUCLEOTIDE SEQUENCE [LARGE SCALE GENOMIC DNA]</scope>
</reference>
<dbReference type="Proteomes" id="UP001497382">
    <property type="component" value="Unassembled WGS sequence"/>
</dbReference>
<dbReference type="InterPro" id="IPR033182">
    <property type="entry name" value="MIC26/MIC27_animal"/>
</dbReference>
<evidence type="ECO:0000256" key="1">
    <source>
        <dbReference type="ARBA" id="ARBA00004325"/>
    </source>
</evidence>
<evidence type="ECO:0000256" key="3">
    <source>
        <dbReference type="ARBA" id="ARBA00022692"/>
    </source>
</evidence>
<comment type="similarity">
    <text evidence="2">Belongs to the apolipoprotein O/MICOS complex subunit Mic27 family.</text>
</comment>
<evidence type="ECO:0000256" key="7">
    <source>
        <dbReference type="RuleBase" id="RU363021"/>
    </source>
</evidence>
<organism evidence="8 9">
    <name type="scientific">Larinioides sclopetarius</name>
    <dbReference type="NCBI Taxonomy" id="280406"/>
    <lineage>
        <taxon>Eukaryota</taxon>
        <taxon>Metazoa</taxon>
        <taxon>Ecdysozoa</taxon>
        <taxon>Arthropoda</taxon>
        <taxon>Chelicerata</taxon>
        <taxon>Arachnida</taxon>
        <taxon>Araneae</taxon>
        <taxon>Araneomorphae</taxon>
        <taxon>Entelegynae</taxon>
        <taxon>Araneoidea</taxon>
        <taxon>Araneidae</taxon>
        <taxon>Larinioides</taxon>
    </lineage>
</organism>